<dbReference type="InterPro" id="IPR043519">
    <property type="entry name" value="NT_sf"/>
</dbReference>
<dbReference type="STRING" id="653667.S9W0T4"/>
<dbReference type="GO" id="GO:0048255">
    <property type="term" value="P:mRNA stabilization"/>
    <property type="evidence" value="ECO:0007669"/>
    <property type="project" value="TreeGrafter"/>
</dbReference>
<dbReference type="Proteomes" id="UP000015464">
    <property type="component" value="Unassembled WGS sequence"/>
</dbReference>
<keyword evidence="3 7" id="KW-0999">Mitochondrion inner membrane</keyword>
<dbReference type="SUPFAM" id="SSF81301">
    <property type="entry name" value="Nucleotidyltransferase"/>
    <property type="match status" value="1"/>
</dbReference>
<reference evidence="8 9" key="1">
    <citation type="journal article" date="2011" name="Science">
        <title>Comparative functional genomics of the fission yeasts.</title>
        <authorList>
            <person name="Rhind N."/>
            <person name="Chen Z."/>
            <person name="Yassour M."/>
            <person name="Thompson D.A."/>
            <person name="Haas B.J."/>
            <person name="Habib N."/>
            <person name="Wapinski I."/>
            <person name="Roy S."/>
            <person name="Lin M.F."/>
            <person name="Heiman D.I."/>
            <person name="Young S.K."/>
            <person name="Furuya K."/>
            <person name="Guo Y."/>
            <person name="Pidoux A."/>
            <person name="Chen H.M."/>
            <person name="Robbertse B."/>
            <person name="Goldberg J.M."/>
            <person name="Aoki K."/>
            <person name="Bayne E.H."/>
            <person name="Berlin A.M."/>
            <person name="Desjardins C.A."/>
            <person name="Dobbs E."/>
            <person name="Dukaj L."/>
            <person name="Fan L."/>
            <person name="FitzGerald M.G."/>
            <person name="French C."/>
            <person name="Gujja S."/>
            <person name="Hansen K."/>
            <person name="Keifenheim D."/>
            <person name="Levin J.Z."/>
            <person name="Mosher R.A."/>
            <person name="Mueller C.A."/>
            <person name="Pfiffner J."/>
            <person name="Priest M."/>
            <person name="Russ C."/>
            <person name="Smialowska A."/>
            <person name="Swoboda P."/>
            <person name="Sykes S.M."/>
            <person name="Vaughn M."/>
            <person name="Vengrova S."/>
            <person name="Yoder R."/>
            <person name="Zeng Q."/>
            <person name="Allshire R."/>
            <person name="Baulcombe D."/>
            <person name="Birren B.W."/>
            <person name="Brown W."/>
            <person name="Ekwall K."/>
            <person name="Kellis M."/>
            <person name="Leatherwood J."/>
            <person name="Levin H."/>
            <person name="Margalit H."/>
            <person name="Martienssen R."/>
            <person name="Nieduszynski C.A."/>
            <person name="Spatafora J.W."/>
            <person name="Friedman N."/>
            <person name="Dalgaard J.Z."/>
            <person name="Baumann P."/>
            <person name="Niki H."/>
            <person name="Regev A."/>
            <person name="Nusbaum C."/>
        </authorList>
    </citation>
    <scope>NUCLEOTIDE SEQUENCE [LARGE SCALE GENOMIC DNA]</scope>
    <source>
        <strain evidence="9">OY26 / ATCC MYA-4695 / CBS 11777 / NBRC 106824 / NRRL Y48691</strain>
    </source>
</reference>
<dbReference type="PANTHER" id="PTHR28087">
    <property type="entry name" value="ATPASE SYNTHESIS PROTEIN 25, MITOCHONDRIAL"/>
    <property type="match status" value="1"/>
</dbReference>
<comment type="function">
    <text evidence="7">Mitochondrial mRNA stabilization factor.</text>
</comment>
<dbReference type="AlphaFoldDB" id="S9W0T4"/>
<dbReference type="GO" id="GO:0140053">
    <property type="term" value="P:mitochondrial gene expression"/>
    <property type="evidence" value="ECO:0007669"/>
    <property type="project" value="UniProtKB-UniRule"/>
</dbReference>
<proteinExistence type="inferred from homology"/>
<dbReference type="EMBL" id="KE546988">
    <property type="protein sequence ID" value="EPY53473.1"/>
    <property type="molecule type" value="Genomic_DNA"/>
</dbReference>
<accession>S9W0T4</accession>
<evidence type="ECO:0000256" key="5">
    <source>
        <dbReference type="ARBA" id="ARBA00023128"/>
    </source>
</evidence>
<evidence type="ECO:0000313" key="8">
    <source>
        <dbReference type="EMBL" id="EPY53473.1"/>
    </source>
</evidence>
<dbReference type="Gene3D" id="3.30.460.10">
    <property type="entry name" value="Beta Polymerase, domain 2"/>
    <property type="match status" value="1"/>
</dbReference>
<evidence type="ECO:0000256" key="6">
    <source>
        <dbReference type="ARBA" id="ARBA00023136"/>
    </source>
</evidence>
<evidence type="ECO:0000256" key="7">
    <source>
        <dbReference type="RuleBase" id="RU367062"/>
    </source>
</evidence>
<keyword evidence="5 7" id="KW-0496">Mitochondrion</keyword>
<evidence type="ECO:0000256" key="4">
    <source>
        <dbReference type="ARBA" id="ARBA00022946"/>
    </source>
</evidence>
<dbReference type="InterPro" id="IPR040152">
    <property type="entry name" value="Atp25"/>
</dbReference>
<evidence type="ECO:0000313" key="9">
    <source>
        <dbReference type="Proteomes" id="UP000015464"/>
    </source>
</evidence>
<protein>
    <recommendedName>
        <fullName evidence="7">ATPase synthesis protein 25</fullName>
    </recommendedName>
</protein>
<dbReference type="GO" id="GO:0005743">
    <property type="term" value="C:mitochondrial inner membrane"/>
    <property type="evidence" value="ECO:0007669"/>
    <property type="project" value="UniProtKB-SubCell"/>
</dbReference>
<dbReference type="OrthoDB" id="107372at2759"/>
<name>S9W0T4_SCHCR</name>
<gene>
    <name evidence="8" type="ORF">SPOG_04525</name>
</gene>
<dbReference type="GeneID" id="25038838"/>
<comment type="similarity">
    <text evidence="2 7">Belongs to the ATP25 family.</text>
</comment>
<sequence>MKKFPSCFRITPHFACRIHCCFVRRLPYRFISSNSDTSPPENAPLENKSSESIKPQEEVIRPWYVEYAERTFPKKNVYTPEVPALPEAAPDFLQEVLETLSQRYLVSDLKFIHPKANQLWSTSDLMLLGTCNDNTHVITVTRGISQTLKKMNIGAVHVQGLPNLSRQRILDRRALKRPESWRNKVSVQQTNWTCIQIENYNVVIHLFTKDARGYYQLENIDQDLHQILSDNYDSGELQSASFRPGNKKRITSGYSTFLGDKKQFHTFCSRNNSTASNNISSLQNLSDPLEEARGKYLGNDQTFSLDSFYHQAKKLLDSSSSQVSLPDINNLLTAVAVSTPQSINSLSLSKELVNQRIKFLTSLYTSIQKTSPIEITTLRRILSKCLLCSCIIETNNFHYLDPRIYKIERLMYRHGISMTVGSYLLILSIFAKYDRWNDVWLRWNKLTNFGILLDEDMYCHIFQLVAESKNERAAIYSLSNVFEDMLSQSPDLFASKNIAFYLSKCLDLISFKNDNSYPLVHKFIRASKAEVN</sequence>
<dbReference type="RefSeq" id="XP_013021978.1">
    <property type="nucleotide sequence ID" value="XM_013166524.1"/>
</dbReference>
<keyword evidence="4 7" id="KW-0809">Transit peptide</keyword>
<comment type="subcellular location">
    <subcellularLocation>
        <location evidence="1 7">Mitochondrion inner membrane</location>
        <topology evidence="1 7">Peripheral membrane protein</topology>
        <orientation evidence="1 7">Matrix side</orientation>
    </subcellularLocation>
</comment>
<dbReference type="HOGENOM" id="CLU_502633_0_0_1"/>
<dbReference type="PANTHER" id="PTHR28087:SF1">
    <property type="entry name" value="ATPASE SYNTHESIS PROTEIN 25, MITOCHONDRIAL"/>
    <property type="match status" value="1"/>
</dbReference>
<evidence type="ECO:0000256" key="1">
    <source>
        <dbReference type="ARBA" id="ARBA00004443"/>
    </source>
</evidence>
<keyword evidence="9" id="KW-1185">Reference proteome</keyword>
<dbReference type="Pfam" id="PF02410">
    <property type="entry name" value="RsfS"/>
    <property type="match status" value="1"/>
</dbReference>
<dbReference type="OMA" id="YVEYAER"/>
<organism evidence="8 9">
    <name type="scientific">Schizosaccharomyces cryophilus (strain OY26 / ATCC MYA-4695 / CBS 11777 / NBRC 106824 / NRRL Y48691)</name>
    <name type="common">Fission yeast</name>
    <dbReference type="NCBI Taxonomy" id="653667"/>
    <lineage>
        <taxon>Eukaryota</taxon>
        <taxon>Fungi</taxon>
        <taxon>Dikarya</taxon>
        <taxon>Ascomycota</taxon>
        <taxon>Taphrinomycotina</taxon>
        <taxon>Schizosaccharomycetes</taxon>
        <taxon>Schizosaccharomycetales</taxon>
        <taxon>Schizosaccharomycetaceae</taxon>
        <taxon>Schizosaccharomyces</taxon>
    </lineage>
</organism>
<evidence type="ECO:0000256" key="3">
    <source>
        <dbReference type="ARBA" id="ARBA00022792"/>
    </source>
</evidence>
<dbReference type="eggNOG" id="ENOG502SB5N">
    <property type="taxonomic scope" value="Eukaryota"/>
</dbReference>
<evidence type="ECO:0000256" key="2">
    <source>
        <dbReference type="ARBA" id="ARBA00010787"/>
    </source>
</evidence>
<keyword evidence="6 7" id="KW-0472">Membrane</keyword>